<comment type="similarity">
    <text evidence="2 10">Belongs to the RNA methyltransferase RsmE family.</text>
</comment>
<dbReference type="InterPro" id="IPR046886">
    <property type="entry name" value="RsmE_MTase_dom"/>
</dbReference>
<dbReference type="Gene3D" id="3.40.1280.10">
    <property type="match status" value="1"/>
</dbReference>
<dbReference type="NCBIfam" id="TIGR00046">
    <property type="entry name" value="RsmE family RNA methyltransferase"/>
    <property type="match status" value="1"/>
</dbReference>
<keyword evidence="4 10" id="KW-0698">rRNA processing</keyword>
<keyword evidence="7 10" id="KW-0949">S-adenosyl-L-methionine</keyword>
<protein>
    <recommendedName>
        <fullName evidence="10">Ribosomal RNA small subunit methyltransferase E</fullName>
        <ecNumber evidence="10">2.1.1.193</ecNumber>
    </recommendedName>
</protein>
<keyword evidence="5 10" id="KW-0489">Methyltransferase</keyword>
<evidence type="ECO:0000256" key="5">
    <source>
        <dbReference type="ARBA" id="ARBA00022603"/>
    </source>
</evidence>
<dbReference type="RefSeq" id="WP_092188192.1">
    <property type="nucleotide sequence ID" value="NZ_FOTO01000001.1"/>
</dbReference>
<dbReference type="AlphaFoldDB" id="A0A8G2BZD6"/>
<dbReference type="Proteomes" id="UP000199581">
    <property type="component" value="Unassembled WGS sequence"/>
</dbReference>
<evidence type="ECO:0000259" key="12">
    <source>
        <dbReference type="Pfam" id="PF20260"/>
    </source>
</evidence>
<evidence type="ECO:0000259" key="11">
    <source>
        <dbReference type="Pfam" id="PF04452"/>
    </source>
</evidence>
<evidence type="ECO:0000256" key="10">
    <source>
        <dbReference type="PIRNR" id="PIRNR015601"/>
    </source>
</evidence>
<comment type="function">
    <text evidence="8 10">Specifically methylates the N3 position of the uracil ring of uridine 1498 (m3U1498) in 16S rRNA. Acts on the fully assembled 30S ribosomal subunit.</text>
</comment>
<dbReference type="GO" id="GO:0070475">
    <property type="term" value="P:rRNA base methylation"/>
    <property type="evidence" value="ECO:0007669"/>
    <property type="project" value="TreeGrafter"/>
</dbReference>
<name>A0A8G2BZD6_DESNO</name>
<sequence length="240" mass="26615">MSRLNSFYLAPALWREPFLLDGEEFHHLTRVLRAKAGETIRLFNGRGRWGLFRIDRLDKRDAGLNLIEEHAVPEPASPLTLAVGWSKGLRRGFLLEKAVELGASAVWFWQAARSQGDIPDEGKQGWDRQLAAAAKQCGAVWLPGIRTFRGPLDVAQAAGDMGSRVLCWEKEDARLMDPDTLMDSRGSVAVLGPEGGLDDREARIFLDHGFTPVSLGPSILRFETAATFVLSLHLWAASRK</sequence>
<evidence type="ECO:0000256" key="2">
    <source>
        <dbReference type="ARBA" id="ARBA00005528"/>
    </source>
</evidence>
<keyword evidence="6 10" id="KW-0808">Transferase</keyword>
<dbReference type="CDD" id="cd18084">
    <property type="entry name" value="RsmE-like"/>
    <property type="match status" value="1"/>
</dbReference>
<proteinExistence type="inferred from homology"/>
<organism evidence="13 14">
    <name type="scientific">Desulfomicrobium norvegicum (strain DSM 1741 / NCIMB 8310)</name>
    <name type="common">Desulfovibrio baculatus (strain Norway 4)</name>
    <name type="synonym">Desulfovibrio desulfuricans (strain Norway 4)</name>
    <dbReference type="NCBI Taxonomy" id="52561"/>
    <lineage>
        <taxon>Bacteria</taxon>
        <taxon>Pseudomonadati</taxon>
        <taxon>Thermodesulfobacteriota</taxon>
        <taxon>Desulfovibrionia</taxon>
        <taxon>Desulfovibrionales</taxon>
        <taxon>Desulfomicrobiaceae</taxon>
        <taxon>Desulfomicrobium</taxon>
    </lineage>
</organism>
<evidence type="ECO:0000256" key="9">
    <source>
        <dbReference type="ARBA" id="ARBA00047944"/>
    </source>
</evidence>
<dbReference type="GO" id="GO:0005737">
    <property type="term" value="C:cytoplasm"/>
    <property type="evidence" value="ECO:0007669"/>
    <property type="project" value="UniProtKB-SubCell"/>
</dbReference>
<dbReference type="Pfam" id="PF04452">
    <property type="entry name" value="Methyltrans_RNA"/>
    <property type="match status" value="1"/>
</dbReference>
<dbReference type="InterPro" id="IPR029028">
    <property type="entry name" value="Alpha/beta_knot_MTases"/>
</dbReference>
<dbReference type="InterPro" id="IPR029026">
    <property type="entry name" value="tRNA_m1G_MTases_N"/>
</dbReference>
<evidence type="ECO:0000313" key="14">
    <source>
        <dbReference type="Proteomes" id="UP000199581"/>
    </source>
</evidence>
<dbReference type="PANTHER" id="PTHR30027">
    <property type="entry name" value="RIBOSOMAL RNA SMALL SUBUNIT METHYLTRANSFERASE E"/>
    <property type="match status" value="1"/>
</dbReference>
<evidence type="ECO:0000313" key="13">
    <source>
        <dbReference type="EMBL" id="SFL23936.1"/>
    </source>
</evidence>
<feature type="domain" description="Ribosomal RNA small subunit methyltransferase E PUA-like" evidence="12">
    <location>
        <begin position="20"/>
        <end position="60"/>
    </location>
</feature>
<dbReference type="EC" id="2.1.1.193" evidence="10"/>
<dbReference type="InterPro" id="IPR046887">
    <property type="entry name" value="RsmE_PUA-like"/>
</dbReference>
<comment type="subcellular location">
    <subcellularLocation>
        <location evidence="1 10">Cytoplasm</location>
    </subcellularLocation>
</comment>
<dbReference type="InterPro" id="IPR015947">
    <property type="entry name" value="PUA-like_sf"/>
</dbReference>
<keyword evidence="14" id="KW-1185">Reference proteome</keyword>
<dbReference type="EMBL" id="FOTO01000001">
    <property type="protein sequence ID" value="SFL23936.1"/>
    <property type="molecule type" value="Genomic_DNA"/>
</dbReference>
<keyword evidence="3 10" id="KW-0963">Cytoplasm</keyword>
<evidence type="ECO:0000256" key="6">
    <source>
        <dbReference type="ARBA" id="ARBA00022679"/>
    </source>
</evidence>
<evidence type="ECO:0000256" key="3">
    <source>
        <dbReference type="ARBA" id="ARBA00022490"/>
    </source>
</evidence>
<comment type="caution">
    <text evidence="13">The sequence shown here is derived from an EMBL/GenBank/DDBJ whole genome shotgun (WGS) entry which is preliminary data.</text>
</comment>
<dbReference type="Pfam" id="PF20260">
    <property type="entry name" value="PUA_4"/>
    <property type="match status" value="1"/>
</dbReference>
<evidence type="ECO:0000256" key="7">
    <source>
        <dbReference type="ARBA" id="ARBA00022691"/>
    </source>
</evidence>
<dbReference type="SUPFAM" id="SSF88697">
    <property type="entry name" value="PUA domain-like"/>
    <property type="match status" value="1"/>
</dbReference>
<dbReference type="PANTHER" id="PTHR30027:SF3">
    <property type="entry name" value="16S RRNA (URACIL(1498)-N(3))-METHYLTRANSFERASE"/>
    <property type="match status" value="1"/>
</dbReference>
<evidence type="ECO:0000256" key="1">
    <source>
        <dbReference type="ARBA" id="ARBA00004496"/>
    </source>
</evidence>
<evidence type="ECO:0000256" key="8">
    <source>
        <dbReference type="ARBA" id="ARBA00025699"/>
    </source>
</evidence>
<dbReference type="PIRSF" id="PIRSF015601">
    <property type="entry name" value="MTase_slr0722"/>
    <property type="match status" value="1"/>
</dbReference>
<reference evidence="13 14" key="1">
    <citation type="submission" date="2016-10" db="EMBL/GenBank/DDBJ databases">
        <authorList>
            <person name="Varghese N."/>
            <person name="Submissions S."/>
        </authorList>
    </citation>
    <scope>NUCLEOTIDE SEQUENCE [LARGE SCALE GENOMIC DNA]</scope>
    <source>
        <strain evidence="13 14">DSM 1741</strain>
    </source>
</reference>
<dbReference type="NCBIfam" id="NF008703">
    <property type="entry name" value="PRK11713.6-2"/>
    <property type="match status" value="1"/>
</dbReference>
<gene>
    <name evidence="13" type="ORF">SAMN05421830_101103</name>
</gene>
<dbReference type="SUPFAM" id="SSF75217">
    <property type="entry name" value="alpha/beta knot"/>
    <property type="match status" value="1"/>
</dbReference>
<evidence type="ECO:0000256" key="4">
    <source>
        <dbReference type="ARBA" id="ARBA00022552"/>
    </source>
</evidence>
<dbReference type="InterPro" id="IPR006700">
    <property type="entry name" value="RsmE"/>
</dbReference>
<dbReference type="OrthoDB" id="9815641at2"/>
<dbReference type="GO" id="GO:0070042">
    <property type="term" value="F:rRNA (uridine-N3-)-methyltransferase activity"/>
    <property type="evidence" value="ECO:0007669"/>
    <property type="project" value="TreeGrafter"/>
</dbReference>
<comment type="catalytic activity">
    <reaction evidence="9 10">
        <text>uridine(1498) in 16S rRNA + S-adenosyl-L-methionine = N(3)-methyluridine(1498) in 16S rRNA + S-adenosyl-L-homocysteine + H(+)</text>
        <dbReference type="Rhea" id="RHEA:42920"/>
        <dbReference type="Rhea" id="RHEA-COMP:10283"/>
        <dbReference type="Rhea" id="RHEA-COMP:10284"/>
        <dbReference type="ChEBI" id="CHEBI:15378"/>
        <dbReference type="ChEBI" id="CHEBI:57856"/>
        <dbReference type="ChEBI" id="CHEBI:59789"/>
        <dbReference type="ChEBI" id="CHEBI:65315"/>
        <dbReference type="ChEBI" id="CHEBI:74502"/>
        <dbReference type="EC" id="2.1.1.193"/>
    </reaction>
</comment>
<feature type="domain" description="Ribosomal RNA small subunit methyltransferase E methyltransferase" evidence="11">
    <location>
        <begin position="77"/>
        <end position="232"/>
    </location>
</feature>
<accession>A0A8G2BZD6</accession>